<evidence type="ECO:0000313" key="7">
    <source>
        <dbReference type="EMBL" id="KKR51102.1"/>
    </source>
</evidence>
<dbReference type="EMBL" id="LBYI01000003">
    <property type="protein sequence ID" value="KKR51102.1"/>
    <property type="molecule type" value="Genomic_DNA"/>
</dbReference>
<gene>
    <name evidence="7" type="ORF">UT84_C0003G0097</name>
</gene>
<keyword evidence="5" id="KW-0472">Membrane</keyword>
<dbReference type="Pfam" id="PF00213">
    <property type="entry name" value="OSCP"/>
    <property type="match status" value="1"/>
</dbReference>
<proteinExistence type="predicted"/>
<reference evidence="7 8" key="1">
    <citation type="journal article" date="2015" name="Nature">
        <title>rRNA introns, odd ribosomes, and small enigmatic genomes across a large radiation of phyla.</title>
        <authorList>
            <person name="Brown C.T."/>
            <person name="Hug L.A."/>
            <person name="Thomas B.C."/>
            <person name="Sharon I."/>
            <person name="Castelle C.J."/>
            <person name="Singh A."/>
            <person name="Wilkins M.J."/>
            <person name="Williams K.H."/>
            <person name="Banfield J.F."/>
        </authorList>
    </citation>
    <scope>NUCLEOTIDE SEQUENCE [LARGE SCALE GENOMIC DNA]</scope>
</reference>
<dbReference type="AlphaFoldDB" id="A0A0G0ULJ4"/>
<accession>A0A0G0ULJ4</accession>
<keyword evidence="2" id="KW-0813">Transport</keyword>
<evidence type="ECO:0000256" key="5">
    <source>
        <dbReference type="ARBA" id="ARBA00023136"/>
    </source>
</evidence>
<protein>
    <submittedName>
        <fullName evidence="7">F0F1-type ATP synthase, delta subunit</fullName>
    </submittedName>
</protein>
<evidence type="ECO:0000313" key="8">
    <source>
        <dbReference type="Proteomes" id="UP000034531"/>
    </source>
</evidence>
<keyword evidence="3" id="KW-0375">Hydrogen ion transport</keyword>
<evidence type="ECO:0000256" key="6">
    <source>
        <dbReference type="ARBA" id="ARBA00023310"/>
    </source>
</evidence>
<dbReference type="GO" id="GO:0046933">
    <property type="term" value="F:proton-transporting ATP synthase activity, rotational mechanism"/>
    <property type="evidence" value="ECO:0007669"/>
    <property type="project" value="InterPro"/>
</dbReference>
<dbReference type="InterPro" id="IPR000711">
    <property type="entry name" value="ATPase_OSCP/dsu"/>
</dbReference>
<evidence type="ECO:0000256" key="4">
    <source>
        <dbReference type="ARBA" id="ARBA00023065"/>
    </source>
</evidence>
<sequence>MTGRKKLIKIAKIMFKNSLSGGYLDNNKAKKIIAEVSSLKPTGLAKILTIYKRYLKEQLAREEIVIESATALPNKSMEKELLLKTGAKRIRYQINIQMVSGAKIKHGDWLYDESLSAKLANLTQEI</sequence>
<keyword evidence="4" id="KW-0406">Ion transport</keyword>
<dbReference type="Proteomes" id="UP000034531">
    <property type="component" value="Unassembled WGS sequence"/>
</dbReference>
<name>A0A0G0ULJ4_9BACT</name>
<comment type="caution">
    <text evidence="7">The sequence shown here is derived from an EMBL/GenBank/DDBJ whole genome shotgun (WGS) entry which is preliminary data.</text>
</comment>
<keyword evidence="6" id="KW-0066">ATP synthesis</keyword>
<evidence type="ECO:0000256" key="3">
    <source>
        <dbReference type="ARBA" id="ARBA00022781"/>
    </source>
</evidence>
<organism evidence="7 8">
    <name type="scientific">Candidatus Curtissbacteria bacterium GW2011_GWA1_40_16</name>
    <dbReference type="NCBI Taxonomy" id="1618405"/>
    <lineage>
        <taxon>Bacteria</taxon>
        <taxon>Candidatus Curtissiibacteriota</taxon>
    </lineage>
</organism>
<dbReference type="GO" id="GO:0016020">
    <property type="term" value="C:membrane"/>
    <property type="evidence" value="ECO:0007669"/>
    <property type="project" value="UniProtKB-SubCell"/>
</dbReference>
<comment type="subcellular location">
    <subcellularLocation>
        <location evidence="1">Membrane</location>
    </subcellularLocation>
</comment>
<evidence type="ECO:0000256" key="2">
    <source>
        <dbReference type="ARBA" id="ARBA00022448"/>
    </source>
</evidence>
<evidence type="ECO:0000256" key="1">
    <source>
        <dbReference type="ARBA" id="ARBA00004370"/>
    </source>
</evidence>